<protein>
    <submittedName>
        <fullName evidence="1">Uncharacterized protein</fullName>
    </submittedName>
</protein>
<accession>A0A518CX02</accession>
<dbReference type="AlphaFoldDB" id="A0A518CX02"/>
<name>A0A518CX02_9BACT</name>
<gene>
    <name evidence="1" type="ORF">Pla163_08470</name>
</gene>
<dbReference type="Proteomes" id="UP000319342">
    <property type="component" value="Chromosome"/>
</dbReference>
<evidence type="ECO:0000313" key="2">
    <source>
        <dbReference type="Proteomes" id="UP000319342"/>
    </source>
</evidence>
<reference evidence="1 2" key="1">
    <citation type="submission" date="2019-02" db="EMBL/GenBank/DDBJ databases">
        <title>Deep-cultivation of Planctomycetes and their phenomic and genomic characterization uncovers novel biology.</title>
        <authorList>
            <person name="Wiegand S."/>
            <person name="Jogler M."/>
            <person name="Boedeker C."/>
            <person name="Pinto D."/>
            <person name="Vollmers J."/>
            <person name="Rivas-Marin E."/>
            <person name="Kohn T."/>
            <person name="Peeters S.H."/>
            <person name="Heuer A."/>
            <person name="Rast P."/>
            <person name="Oberbeckmann S."/>
            <person name="Bunk B."/>
            <person name="Jeske O."/>
            <person name="Meyerdierks A."/>
            <person name="Storesund J.E."/>
            <person name="Kallscheuer N."/>
            <person name="Luecker S."/>
            <person name="Lage O.M."/>
            <person name="Pohl T."/>
            <person name="Merkel B.J."/>
            <person name="Hornburger P."/>
            <person name="Mueller R.-W."/>
            <person name="Bruemmer F."/>
            <person name="Labrenz M."/>
            <person name="Spormann A.M."/>
            <person name="Op den Camp H."/>
            <person name="Overmann J."/>
            <person name="Amann R."/>
            <person name="Jetten M.S.M."/>
            <person name="Mascher T."/>
            <person name="Medema M.H."/>
            <person name="Devos D.P."/>
            <person name="Kaster A.-K."/>
            <person name="Ovreas L."/>
            <person name="Rohde M."/>
            <person name="Galperin M.Y."/>
            <person name="Jogler C."/>
        </authorList>
    </citation>
    <scope>NUCLEOTIDE SEQUENCE [LARGE SCALE GENOMIC DNA]</scope>
    <source>
        <strain evidence="1 2">Pla163</strain>
    </source>
</reference>
<dbReference type="EMBL" id="CP036290">
    <property type="protein sequence ID" value="QDU83746.1"/>
    <property type="molecule type" value="Genomic_DNA"/>
</dbReference>
<keyword evidence="2" id="KW-1185">Reference proteome</keyword>
<organism evidence="1 2">
    <name type="scientific">Rohdeia mirabilis</name>
    <dbReference type="NCBI Taxonomy" id="2528008"/>
    <lineage>
        <taxon>Bacteria</taxon>
        <taxon>Pseudomonadati</taxon>
        <taxon>Planctomycetota</taxon>
        <taxon>Planctomycetia</taxon>
        <taxon>Planctomycetia incertae sedis</taxon>
        <taxon>Rohdeia</taxon>
    </lineage>
</organism>
<sequence>MASKKTIAPGERVAFTFTEEDHAFIFAETLIDDDLTEPLRAATSRGRTRSWWRATFAKRSKR</sequence>
<proteinExistence type="predicted"/>
<evidence type="ECO:0000313" key="1">
    <source>
        <dbReference type="EMBL" id="QDU83746.1"/>
    </source>
</evidence>